<dbReference type="AlphaFoldDB" id="A0A4D6N2F4"/>
<evidence type="ECO:0000313" key="2">
    <source>
        <dbReference type="EMBL" id="QCE06513.1"/>
    </source>
</evidence>
<proteinExistence type="predicted"/>
<gene>
    <name evidence="1" type="ORF">DEO72_LG9g1188</name>
    <name evidence="2" type="ORF">DEO72_LG9g1526</name>
</gene>
<accession>A0A4D6N2F4</accession>
<reference evidence="1 3" key="1">
    <citation type="submission" date="2019-04" db="EMBL/GenBank/DDBJ databases">
        <title>An improved genome assembly and genetic linkage map for asparagus bean, Vigna unguiculata ssp. sesquipedialis.</title>
        <authorList>
            <person name="Xia Q."/>
            <person name="Zhang R."/>
            <person name="Dong Y."/>
        </authorList>
    </citation>
    <scope>NUCLEOTIDE SEQUENCE [LARGE SCALE GENOMIC DNA]</scope>
    <source>
        <tissue evidence="1">Leaf</tissue>
    </source>
</reference>
<dbReference type="Proteomes" id="UP000501690">
    <property type="component" value="Linkage Group LG9"/>
</dbReference>
<name>A0A4D6N2F4_VIGUN</name>
<evidence type="ECO:0000313" key="3">
    <source>
        <dbReference type="Proteomes" id="UP000501690"/>
    </source>
</evidence>
<keyword evidence="3" id="KW-1185">Reference proteome</keyword>
<dbReference type="EMBL" id="CP039353">
    <property type="protein sequence ID" value="QCE06513.1"/>
    <property type="molecule type" value="Genomic_DNA"/>
</dbReference>
<organism evidence="1 3">
    <name type="scientific">Vigna unguiculata</name>
    <name type="common">Cowpea</name>
    <dbReference type="NCBI Taxonomy" id="3917"/>
    <lineage>
        <taxon>Eukaryota</taxon>
        <taxon>Viridiplantae</taxon>
        <taxon>Streptophyta</taxon>
        <taxon>Embryophyta</taxon>
        <taxon>Tracheophyta</taxon>
        <taxon>Spermatophyta</taxon>
        <taxon>Magnoliopsida</taxon>
        <taxon>eudicotyledons</taxon>
        <taxon>Gunneridae</taxon>
        <taxon>Pentapetalae</taxon>
        <taxon>rosids</taxon>
        <taxon>fabids</taxon>
        <taxon>Fabales</taxon>
        <taxon>Fabaceae</taxon>
        <taxon>Papilionoideae</taxon>
        <taxon>50 kb inversion clade</taxon>
        <taxon>NPAAA clade</taxon>
        <taxon>indigoferoid/millettioid clade</taxon>
        <taxon>Phaseoleae</taxon>
        <taxon>Vigna</taxon>
    </lineage>
</organism>
<protein>
    <submittedName>
        <fullName evidence="1">Uncharacterized protein</fullName>
    </submittedName>
</protein>
<sequence length="65" mass="7720">MRADDAANDIIEKCSKQHHWERLMTATLVEATTTRNEGRVDCLRMKGDDERNMDWLRKKVDEKEK</sequence>
<evidence type="ECO:0000313" key="1">
    <source>
        <dbReference type="EMBL" id="QCE06177.1"/>
    </source>
</evidence>
<dbReference type="EMBL" id="CP039353">
    <property type="protein sequence ID" value="QCE06177.1"/>
    <property type="molecule type" value="Genomic_DNA"/>
</dbReference>